<dbReference type="Proteomes" id="UP001176961">
    <property type="component" value="Unassembled WGS sequence"/>
</dbReference>
<dbReference type="PRINTS" id="PR00047">
    <property type="entry name" value="STROIDFINGER"/>
</dbReference>
<dbReference type="PROSITE" id="PS51843">
    <property type="entry name" value="NR_LBD"/>
    <property type="match status" value="1"/>
</dbReference>
<dbReference type="InterPro" id="IPR049636">
    <property type="entry name" value="HNF4-like_DBD"/>
</dbReference>
<dbReference type="Gene3D" id="1.10.565.10">
    <property type="entry name" value="Retinoid X Receptor"/>
    <property type="match status" value="1"/>
</dbReference>
<evidence type="ECO:0000256" key="7">
    <source>
        <dbReference type="ARBA" id="ARBA00023125"/>
    </source>
</evidence>
<dbReference type="InterPro" id="IPR001628">
    <property type="entry name" value="Znf_hrmn_rcpt"/>
</dbReference>
<comment type="similarity">
    <text evidence="2 11">Belongs to the nuclear hormone receptor family.</text>
</comment>
<evidence type="ECO:0000256" key="10">
    <source>
        <dbReference type="ARBA" id="ARBA00023242"/>
    </source>
</evidence>
<proteinExistence type="inferred from homology"/>
<evidence type="ECO:0000256" key="11">
    <source>
        <dbReference type="RuleBase" id="RU004334"/>
    </source>
</evidence>
<reference evidence="14" key="1">
    <citation type="submission" date="2023-07" db="EMBL/GenBank/DDBJ databases">
        <authorList>
            <consortium name="CYATHOMIX"/>
        </authorList>
    </citation>
    <scope>NUCLEOTIDE SEQUENCE</scope>
    <source>
        <strain evidence="14">N/A</strain>
    </source>
</reference>
<dbReference type="CDD" id="cd06960">
    <property type="entry name" value="NR_DBD_HNF4A"/>
    <property type="match status" value="1"/>
</dbReference>
<evidence type="ECO:0000259" key="13">
    <source>
        <dbReference type="PROSITE" id="PS51843"/>
    </source>
</evidence>
<keyword evidence="9 11" id="KW-0675">Receptor</keyword>
<dbReference type="InterPro" id="IPR013088">
    <property type="entry name" value="Znf_NHR/GATA"/>
</dbReference>
<dbReference type="Pfam" id="PF00104">
    <property type="entry name" value="Hormone_recep"/>
    <property type="match status" value="1"/>
</dbReference>
<keyword evidence="3 11" id="KW-0479">Metal-binding</keyword>
<dbReference type="GO" id="GO:0005634">
    <property type="term" value="C:nucleus"/>
    <property type="evidence" value="ECO:0007669"/>
    <property type="project" value="UniProtKB-SubCell"/>
</dbReference>
<feature type="domain" description="NR LBD" evidence="13">
    <location>
        <begin position="242"/>
        <end position="477"/>
    </location>
</feature>
<evidence type="ECO:0000256" key="3">
    <source>
        <dbReference type="ARBA" id="ARBA00022723"/>
    </source>
</evidence>
<dbReference type="PRINTS" id="PR00398">
    <property type="entry name" value="STRDHORMONER"/>
</dbReference>
<dbReference type="InterPro" id="IPR000536">
    <property type="entry name" value="Nucl_hrmn_rcpt_lig-bd"/>
</dbReference>
<evidence type="ECO:0000256" key="2">
    <source>
        <dbReference type="ARBA" id="ARBA00005993"/>
    </source>
</evidence>
<accession>A0AA36MG55</accession>
<dbReference type="SUPFAM" id="SSF57716">
    <property type="entry name" value="Glucocorticoid receptor-like (DNA-binding domain)"/>
    <property type="match status" value="1"/>
</dbReference>
<dbReference type="InterPro" id="IPR001723">
    <property type="entry name" value="Nuclear_hrmn_rcpt"/>
</dbReference>
<evidence type="ECO:0000256" key="1">
    <source>
        <dbReference type="ARBA" id="ARBA00004123"/>
    </source>
</evidence>
<comment type="subcellular location">
    <subcellularLocation>
        <location evidence="1 11">Nucleus</location>
    </subcellularLocation>
</comment>
<dbReference type="GO" id="GO:0003700">
    <property type="term" value="F:DNA-binding transcription factor activity"/>
    <property type="evidence" value="ECO:0007669"/>
    <property type="project" value="InterPro"/>
</dbReference>
<dbReference type="PROSITE" id="PS51030">
    <property type="entry name" value="NUCLEAR_REC_DBD_2"/>
    <property type="match status" value="1"/>
</dbReference>
<organism evidence="14 15">
    <name type="scientific">Cylicocyclus nassatus</name>
    <name type="common">Nematode worm</name>
    <dbReference type="NCBI Taxonomy" id="53992"/>
    <lineage>
        <taxon>Eukaryota</taxon>
        <taxon>Metazoa</taxon>
        <taxon>Ecdysozoa</taxon>
        <taxon>Nematoda</taxon>
        <taxon>Chromadorea</taxon>
        <taxon>Rhabditida</taxon>
        <taxon>Rhabditina</taxon>
        <taxon>Rhabditomorpha</taxon>
        <taxon>Strongyloidea</taxon>
        <taxon>Strongylidae</taxon>
        <taxon>Cylicocyclus</taxon>
    </lineage>
</organism>
<dbReference type="InterPro" id="IPR035500">
    <property type="entry name" value="NHR-like_dom_sf"/>
</dbReference>
<gene>
    <name evidence="14" type="ORF">CYNAS_LOCUS20958</name>
</gene>
<protein>
    <submittedName>
        <fullName evidence="14">Uncharacterized protein</fullName>
    </submittedName>
</protein>
<keyword evidence="5 11" id="KW-0862">Zinc</keyword>
<dbReference type="InterPro" id="IPR050274">
    <property type="entry name" value="Nuclear_hormone_rcpt_NR2"/>
</dbReference>
<dbReference type="SUPFAM" id="SSF48508">
    <property type="entry name" value="Nuclear receptor ligand-binding domain"/>
    <property type="match status" value="1"/>
</dbReference>
<dbReference type="SMART" id="SM00399">
    <property type="entry name" value="ZnF_C4"/>
    <property type="match status" value="1"/>
</dbReference>
<dbReference type="Pfam" id="PF00105">
    <property type="entry name" value="zf-C4"/>
    <property type="match status" value="1"/>
</dbReference>
<dbReference type="EMBL" id="CATQJL010000326">
    <property type="protein sequence ID" value="CAJ0608975.1"/>
    <property type="molecule type" value="Genomic_DNA"/>
</dbReference>
<sequence length="480" mass="54139">MSCVLYMNSTPLSEVESIESTSNHEDGTVQSLESGTSCYANSADTASSSSTPPATAPLKKFRNVRKSNIYSCVVCGDKPTGYHYDVLSCNGCKTFFRRTIINNRKFSCTKGGTCQFNKDFRCACRACRFAKCINVGMNAKGIQFPSRANVNIQEDCDEPTGSGTNTDMDLSQDCTTVETYSPKRSDTEGSPYGSPVGTRLQCSIPHLDLRITEDFKLMNIIDSLVTRENCTKYLRRLDYPVFCESTLKKILKEPTIIGRLKFDKNFSHSQLNQYRENPIKFWMVVDLFLAVEYAKTFQSFANLCEDDKQKLLAHAGGLIVIASQAFYTLEQKEESITFPDGINALRVQLQQNGRHQFANYYRETYARPVDLVRTLNMTREQFALFKAILLFSPNDLDLTPQGRAEIDIERERLTSALRKCLLQELGPSAGFEKLANILLAIATLVELTEKRRNYLEVCDLMSTVTLSSLAKSIYLKRFNL</sequence>
<evidence type="ECO:0000259" key="12">
    <source>
        <dbReference type="PROSITE" id="PS51030"/>
    </source>
</evidence>
<dbReference type="PANTHER" id="PTHR24083">
    <property type="entry name" value="NUCLEAR HORMONE RECEPTOR"/>
    <property type="match status" value="1"/>
</dbReference>
<dbReference type="FunFam" id="3.30.50.10:FF:000030">
    <property type="entry name" value="Nuclear Hormone Receptor family"/>
    <property type="match status" value="1"/>
</dbReference>
<dbReference type="PROSITE" id="PS00031">
    <property type="entry name" value="NUCLEAR_REC_DBD_1"/>
    <property type="match status" value="1"/>
</dbReference>
<evidence type="ECO:0000256" key="5">
    <source>
        <dbReference type="ARBA" id="ARBA00022833"/>
    </source>
</evidence>
<dbReference type="Gene3D" id="3.30.50.10">
    <property type="entry name" value="Erythroid Transcription Factor GATA-1, subunit A"/>
    <property type="match status" value="1"/>
</dbReference>
<keyword evidence="15" id="KW-1185">Reference proteome</keyword>
<dbReference type="SMART" id="SM00430">
    <property type="entry name" value="HOLI"/>
    <property type="match status" value="1"/>
</dbReference>
<keyword evidence="10 11" id="KW-0539">Nucleus</keyword>
<evidence type="ECO:0000256" key="9">
    <source>
        <dbReference type="ARBA" id="ARBA00023170"/>
    </source>
</evidence>
<name>A0AA36MG55_CYLNA</name>
<dbReference type="AlphaFoldDB" id="A0AA36MG55"/>
<feature type="domain" description="Nuclear receptor" evidence="12">
    <location>
        <begin position="69"/>
        <end position="144"/>
    </location>
</feature>
<keyword evidence="8 11" id="KW-0804">Transcription</keyword>
<keyword evidence="4 11" id="KW-0863">Zinc-finger</keyword>
<keyword evidence="7 11" id="KW-0238">DNA-binding</keyword>
<dbReference type="GO" id="GO:0000978">
    <property type="term" value="F:RNA polymerase II cis-regulatory region sequence-specific DNA binding"/>
    <property type="evidence" value="ECO:0007669"/>
    <property type="project" value="InterPro"/>
</dbReference>
<evidence type="ECO:0000313" key="15">
    <source>
        <dbReference type="Proteomes" id="UP001176961"/>
    </source>
</evidence>
<comment type="caution">
    <text evidence="14">The sequence shown here is derived from an EMBL/GenBank/DDBJ whole genome shotgun (WGS) entry which is preliminary data.</text>
</comment>
<dbReference type="GO" id="GO:0008270">
    <property type="term" value="F:zinc ion binding"/>
    <property type="evidence" value="ECO:0007669"/>
    <property type="project" value="UniProtKB-KW"/>
</dbReference>
<evidence type="ECO:0000256" key="4">
    <source>
        <dbReference type="ARBA" id="ARBA00022771"/>
    </source>
</evidence>
<evidence type="ECO:0000256" key="8">
    <source>
        <dbReference type="ARBA" id="ARBA00023163"/>
    </source>
</evidence>
<keyword evidence="6 11" id="KW-0805">Transcription regulation</keyword>
<evidence type="ECO:0000313" key="14">
    <source>
        <dbReference type="EMBL" id="CAJ0608975.1"/>
    </source>
</evidence>
<evidence type="ECO:0000256" key="6">
    <source>
        <dbReference type="ARBA" id="ARBA00023015"/>
    </source>
</evidence>